<reference evidence="1" key="1">
    <citation type="submission" date="2018-05" db="EMBL/GenBank/DDBJ databases">
        <authorList>
            <person name="Lanie J.A."/>
            <person name="Ng W.-L."/>
            <person name="Kazmierczak K.M."/>
            <person name="Andrzejewski T.M."/>
            <person name="Davidsen T.M."/>
            <person name="Wayne K.J."/>
            <person name="Tettelin H."/>
            <person name="Glass J.I."/>
            <person name="Rusch D."/>
            <person name="Podicherti R."/>
            <person name="Tsui H.-C.T."/>
            <person name="Winkler M.E."/>
        </authorList>
    </citation>
    <scope>NUCLEOTIDE SEQUENCE</scope>
</reference>
<feature type="non-terminal residue" evidence="1">
    <location>
        <position position="1"/>
    </location>
</feature>
<gene>
    <name evidence="1" type="ORF">METZ01_LOCUS225524</name>
</gene>
<dbReference type="AlphaFoldDB" id="A0A382GBT2"/>
<proteinExistence type="predicted"/>
<accession>A0A382GBT2</accession>
<name>A0A382GBT2_9ZZZZ</name>
<sequence length="79" mass="8594">GIQAIIVNLKARGDLSPEQLVDGCLDLMGPLEISDDSRTELVSHAAEDGSIQWGNNGNSDHRVGEMLQLIVSLRDYQFA</sequence>
<dbReference type="EMBL" id="UINC01054676">
    <property type="protein sequence ID" value="SVB72670.1"/>
    <property type="molecule type" value="Genomic_DNA"/>
</dbReference>
<protein>
    <submittedName>
        <fullName evidence="1">Uncharacterized protein</fullName>
    </submittedName>
</protein>
<organism evidence="1">
    <name type="scientific">marine metagenome</name>
    <dbReference type="NCBI Taxonomy" id="408172"/>
    <lineage>
        <taxon>unclassified sequences</taxon>
        <taxon>metagenomes</taxon>
        <taxon>ecological metagenomes</taxon>
    </lineage>
</organism>
<evidence type="ECO:0000313" key="1">
    <source>
        <dbReference type="EMBL" id="SVB72670.1"/>
    </source>
</evidence>